<dbReference type="Proteomes" id="UP000214603">
    <property type="component" value="Unassembled WGS sequence"/>
</dbReference>
<dbReference type="SUPFAM" id="SSF53850">
    <property type="entry name" value="Periplasmic binding protein-like II"/>
    <property type="match status" value="1"/>
</dbReference>
<keyword evidence="5" id="KW-0804">Transcription</keyword>
<dbReference type="SUPFAM" id="SSF46785">
    <property type="entry name" value="Winged helix' DNA-binding domain"/>
    <property type="match status" value="1"/>
</dbReference>
<dbReference type="FunFam" id="1.10.10.10:FF:000001">
    <property type="entry name" value="LysR family transcriptional regulator"/>
    <property type="match status" value="1"/>
</dbReference>
<dbReference type="PANTHER" id="PTHR30293">
    <property type="entry name" value="TRANSCRIPTIONAL REGULATORY PROTEIN NAC-RELATED"/>
    <property type="match status" value="1"/>
</dbReference>
<evidence type="ECO:0000256" key="5">
    <source>
        <dbReference type="ARBA" id="ARBA00023163"/>
    </source>
</evidence>
<feature type="region of interest" description="Disordered" evidence="6">
    <location>
        <begin position="322"/>
        <end position="358"/>
    </location>
</feature>
<dbReference type="AlphaFoldDB" id="A0A225MVC2"/>
<accession>A0A225MVC2</accession>
<dbReference type="OrthoDB" id="8587114at2"/>
<keyword evidence="2" id="KW-0805">Transcription regulation</keyword>
<dbReference type="GO" id="GO:0003677">
    <property type="term" value="F:DNA binding"/>
    <property type="evidence" value="ECO:0007669"/>
    <property type="project" value="UniProtKB-KW"/>
</dbReference>
<gene>
    <name evidence="8" type="ORF">CEY11_04100</name>
</gene>
<feature type="domain" description="HTH lysR-type" evidence="7">
    <location>
        <begin position="1"/>
        <end position="58"/>
    </location>
</feature>
<dbReference type="Gene3D" id="3.40.190.10">
    <property type="entry name" value="Periplasmic binding protein-like II"/>
    <property type="match status" value="2"/>
</dbReference>
<evidence type="ECO:0000256" key="4">
    <source>
        <dbReference type="ARBA" id="ARBA00023159"/>
    </source>
</evidence>
<evidence type="ECO:0000313" key="8">
    <source>
        <dbReference type="EMBL" id="OWT63521.1"/>
    </source>
</evidence>
<dbReference type="CDD" id="cd08433">
    <property type="entry name" value="PBP2_Nac"/>
    <property type="match status" value="1"/>
</dbReference>
<dbReference type="InterPro" id="IPR036388">
    <property type="entry name" value="WH-like_DNA-bd_sf"/>
</dbReference>
<dbReference type="Pfam" id="PF00126">
    <property type="entry name" value="HTH_1"/>
    <property type="match status" value="1"/>
</dbReference>
<comment type="caution">
    <text evidence="8">The sequence shown here is derived from an EMBL/GenBank/DDBJ whole genome shotgun (WGS) entry which is preliminary data.</text>
</comment>
<dbReference type="PANTHER" id="PTHR30293:SF0">
    <property type="entry name" value="NITROGEN ASSIMILATION REGULATORY PROTEIN NAC"/>
    <property type="match status" value="1"/>
</dbReference>
<dbReference type="Pfam" id="PF03466">
    <property type="entry name" value="LysR_substrate"/>
    <property type="match status" value="1"/>
</dbReference>
<organism evidence="8 9">
    <name type="scientific">Candidimonas nitroreducens</name>
    <dbReference type="NCBI Taxonomy" id="683354"/>
    <lineage>
        <taxon>Bacteria</taxon>
        <taxon>Pseudomonadati</taxon>
        <taxon>Pseudomonadota</taxon>
        <taxon>Betaproteobacteria</taxon>
        <taxon>Burkholderiales</taxon>
        <taxon>Alcaligenaceae</taxon>
        <taxon>Candidimonas</taxon>
    </lineage>
</organism>
<evidence type="ECO:0000256" key="6">
    <source>
        <dbReference type="SAM" id="MobiDB-lite"/>
    </source>
</evidence>
<keyword evidence="4" id="KW-0010">Activator</keyword>
<dbReference type="PRINTS" id="PR00039">
    <property type="entry name" value="HTHLYSR"/>
</dbReference>
<evidence type="ECO:0000313" key="9">
    <source>
        <dbReference type="Proteomes" id="UP000214603"/>
    </source>
</evidence>
<reference evidence="9" key="1">
    <citation type="submission" date="2017-06" db="EMBL/GenBank/DDBJ databases">
        <title>Herbaspirillum phytohormonus sp. nov., isolated from the root nodule of Robinia pseudoacacia in lead-zinc mine.</title>
        <authorList>
            <person name="Fan M."/>
            <person name="Lin Y."/>
        </authorList>
    </citation>
    <scope>NUCLEOTIDE SEQUENCE [LARGE SCALE GENOMIC DNA]</scope>
    <source>
        <strain evidence="9">SC-089</strain>
    </source>
</reference>
<dbReference type="GO" id="GO:2000142">
    <property type="term" value="P:regulation of DNA-templated transcription initiation"/>
    <property type="evidence" value="ECO:0007669"/>
    <property type="project" value="TreeGrafter"/>
</dbReference>
<evidence type="ECO:0000256" key="3">
    <source>
        <dbReference type="ARBA" id="ARBA00023125"/>
    </source>
</evidence>
<keyword evidence="9" id="KW-1185">Reference proteome</keyword>
<dbReference type="InterPro" id="IPR036390">
    <property type="entry name" value="WH_DNA-bd_sf"/>
</dbReference>
<evidence type="ECO:0000256" key="1">
    <source>
        <dbReference type="ARBA" id="ARBA00009437"/>
    </source>
</evidence>
<dbReference type="PROSITE" id="PS50931">
    <property type="entry name" value="HTH_LYSR"/>
    <property type="match status" value="1"/>
</dbReference>
<proteinExistence type="inferred from homology"/>
<dbReference type="InterPro" id="IPR005119">
    <property type="entry name" value="LysR_subst-bd"/>
</dbReference>
<sequence>MDNRQLRYFVSVVELASMTHAAQALHVSQPALSTHMRHLEEELGVPLLVRGPRGVTPTPHGELLLEHARSILYQFQQARQEVMSLGKEPRGEVTLGIPATVSPVLIAPLLTAVRERYPHIVPRVIEAMTGFLLEWLHAGRLDIAMLFDVQSAVGLKRSVIGTEELFLVGHPHAFAEGTELSFGELCQYPLILPGRMHGLNLLVRGAAARAGVPLNIQIEVDAVPEMIGLVEQGMGYSLLARLGFHRELEAGKVSIARIAGRPLTRTLVSATAAIRPVSPATRIVLDLSCDIMSGFINAAPEPAGGSSARGIPARGGVADQSAAVSRVKSTAKASASEAGPSRQAMARPAASGRPCRGR</sequence>
<dbReference type="GO" id="GO:0003700">
    <property type="term" value="F:DNA-binding transcription factor activity"/>
    <property type="evidence" value="ECO:0007669"/>
    <property type="project" value="InterPro"/>
</dbReference>
<dbReference type="Gene3D" id="1.10.10.10">
    <property type="entry name" value="Winged helix-like DNA-binding domain superfamily/Winged helix DNA-binding domain"/>
    <property type="match status" value="1"/>
</dbReference>
<comment type="similarity">
    <text evidence="1">Belongs to the LysR transcriptional regulatory family.</text>
</comment>
<protein>
    <submittedName>
        <fullName evidence="8">Transcriptional regulator</fullName>
    </submittedName>
</protein>
<name>A0A225MVC2_9BURK</name>
<evidence type="ECO:0000259" key="7">
    <source>
        <dbReference type="PROSITE" id="PS50931"/>
    </source>
</evidence>
<dbReference type="EMBL" id="NJIH01000003">
    <property type="protein sequence ID" value="OWT63521.1"/>
    <property type="molecule type" value="Genomic_DNA"/>
</dbReference>
<keyword evidence="3" id="KW-0238">DNA-binding</keyword>
<evidence type="ECO:0000256" key="2">
    <source>
        <dbReference type="ARBA" id="ARBA00023015"/>
    </source>
</evidence>
<dbReference type="InterPro" id="IPR000847">
    <property type="entry name" value="LysR_HTH_N"/>
</dbReference>